<keyword evidence="1" id="KW-0732">Signal</keyword>
<gene>
    <name evidence="2" type="ORF">E4V82_23180</name>
</gene>
<feature type="chain" id="PRO_5039201666" evidence="1">
    <location>
        <begin position="22"/>
        <end position="72"/>
    </location>
</feature>
<organism evidence="2 3">
    <name type="scientific">Clostridium estertheticum</name>
    <dbReference type="NCBI Taxonomy" id="238834"/>
    <lineage>
        <taxon>Bacteria</taxon>
        <taxon>Bacillati</taxon>
        <taxon>Bacillota</taxon>
        <taxon>Clostridia</taxon>
        <taxon>Eubacteriales</taxon>
        <taxon>Clostridiaceae</taxon>
        <taxon>Clostridium</taxon>
    </lineage>
</organism>
<feature type="signal peptide" evidence="1">
    <location>
        <begin position="1"/>
        <end position="21"/>
    </location>
</feature>
<evidence type="ECO:0000256" key="1">
    <source>
        <dbReference type="SAM" id="SignalP"/>
    </source>
</evidence>
<dbReference type="AlphaFoldDB" id="A0A5N7J8A4"/>
<evidence type="ECO:0000313" key="3">
    <source>
        <dbReference type="Proteomes" id="UP000342249"/>
    </source>
</evidence>
<accession>A0A5N7J8A4</accession>
<protein>
    <submittedName>
        <fullName evidence="2">Uncharacterized protein</fullName>
    </submittedName>
</protein>
<comment type="caution">
    <text evidence="2">The sequence shown here is derived from an EMBL/GenBank/DDBJ whole genome shotgun (WGS) entry which is preliminary data.</text>
</comment>
<proteinExistence type="predicted"/>
<dbReference type="RefSeq" id="WP_166520674.1">
    <property type="nucleotide sequence ID" value="NZ_SPSE01000059.1"/>
</dbReference>
<evidence type="ECO:0000313" key="2">
    <source>
        <dbReference type="EMBL" id="MPQ64969.1"/>
    </source>
</evidence>
<dbReference type="Proteomes" id="UP000342249">
    <property type="component" value="Unassembled WGS sequence"/>
</dbReference>
<dbReference type="EMBL" id="SPSF01000063">
    <property type="protein sequence ID" value="MPQ64969.1"/>
    <property type="molecule type" value="Genomic_DNA"/>
</dbReference>
<sequence>MLAAVVAVVVFTGGTAIPAVAGALAAVGTTAGAAAGMIMGAIGIAGKAKSNYDSGKVSDMSSYMLTGARENL</sequence>
<name>A0A5N7J8A4_9CLOT</name>
<reference evidence="2 3" key="1">
    <citation type="journal article" date="2019" name="Lett. Appl. Microbiol.">
        <title>A case of 'blown pack' spoilage of vacuum-packaged pork likely associated with Clostridium estertheticum in Canada.</title>
        <authorList>
            <person name="Zhang P."/>
            <person name="Ward P."/>
            <person name="McMullen L.M."/>
            <person name="Yang X."/>
        </authorList>
    </citation>
    <scope>NUCLEOTIDE SEQUENCE [LARGE SCALE GENOMIC DNA]</scope>
    <source>
        <strain evidence="2 3">MA19</strain>
    </source>
</reference>